<evidence type="ECO:0000256" key="2">
    <source>
        <dbReference type="ARBA" id="ARBA00010617"/>
    </source>
</evidence>
<keyword evidence="3 5" id="KW-0479">Metal-binding</keyword>
<keyword evidence="9" id="KW-1185">Reference proteome</keyword>
<dbReference type="InterPro" id="IPR002403">
    <property type="entry name" value="Cyt_P450_E_grp-IV"/>
</dbReference>
<proteinExistence type="inferred from homology"/>
<evidence type="ECO:0000256" key="5">
    <source>
        <dbReference type="PIRSR" id="PIRSR602403-1"/>
    </source>
</evidence>
<dbReference type="PANTHER" id="PTHR24305:SF190">
    <property type="entry name" value="P450, PUTATIVE (EUROFUNG)-RELATED"/>
    <property type="match status" value="1"/>
</dbReference>
<dbReference type="FunFam" id="1.10.630.10:FF:000050">
    <property type="entry name" value="Cytochrome P450 monooxygenase"/>
    <property type="match status" value="1"/>
</dbReference>
<gene>
    <name evidence="8" type="ORF">K504DRAFT_482197</name>
</gene>
<evidence type="ECO:0000313" key="9">
    <source>
        <dbReference type="Proteomes" id="UP000799428"/>
    </source>
</evidence>
<evidence type="ECO:0000256" key="3">
    <source>
        <dbReference type="ARBA" id="ARBA00022723"/>
    </source>
</evidence>
<dbReference type="Proteomes" id="UP000799428">
    <property type="component" value="Unassembled WGS sequence"/>
</dbReference>
<dbReference type="PROSITE" id="PS00086">
    <property type="entry name" value="CYTOCHROME_P450"/>
    <property type="match status" value="1"/>
</dbReference>
<evidence type="ECO:0000256" key="4">
    <source>
        <dbReference type="ARBA" id="ARBA00023004"/>
    </source>
</evidence>
<organism evidence="8 9">
    <name type="scientific">Pleomassaria siparia CBS 279.74</name>
    <dbReference type="NCBI Taxonomy" id="1314801"/>
    <lineage>
        <taxon>Eukaryota</taxon>
        <taxon>Fungi</taxon>
        <taxon>Dikarya</taxon>
        <taxon>Ascomycota</taxon>
        <taxon>Pezizomycotina</taxon>
        <taxon>Dothideomycetes</taxon>
        <taxon>Pleosporomycetidae</taxon>
        <taxon>Pleosporales</taxon>
        <taxon>Pleomassariaceae</taxon>
        <taxon>Pleomassaria</taxon>
    </lineage>
</organism>
<dbReference type="Pfam" id="PF00067">
    <property type="entry name" value="p450"/>
    <property type="match status" value="1"/>
</dbReference>
<dbReference type="PANTHER" id="PTHR24305">
    <property type="entry name" value="CYTOCHROME P450"/>
    <property type="match status" value="1"/>
</dbReference>
<keyword evidence="6" id="KW-0503">Monooxygenase</keyword>
<name>A0A6G1K882_9PLEO</name>
<dbReference type="OrthoDB" id="3934656at2759"/>
<dbReference type="EMBL" id="MU005771">
    <property type="protein sequence ID" value="KAF2708651.1"/>
    <property type="molecule type" value="Genomic_DNA"/>
</dbReference>
<keyword evidence="5 6" id="KW-0349">Heme</keyword>
<dbReference type="GO" id="GO:0020037">
    <property type="term" value="F:heme binding"/>
    <property type="evidence" value="ECO:0007669"/>
    <property type="project" value="InterPro"/>
</dbReference>
<dbReference type="PRINTS" id="PR00385">
    <property type="entry name" value="P450"/>
</dbReference>
<feature type="binding site" description="axial binding residue" evidence="5">
    <location>
        <position position="461"/>
    </location>
    <ligand>
        <name>heme</name>
        <dbReference type="ChEBI" id="CHEBI:30413"/>
    </ligand>
    <ligandPart>
        <name>Fe</name>
        <dbReference type="ChEBI" id="CHEBI:18248"/>
    </ligandPart>
</feature>
<comment type="similarity">
    <text evidence="2 6">Belongs to the cytochrome P450 family.</text>
</comment>
<dbReference type="InterPro" id="IPR001128">
    <property type="entry name" value="Cyt_P450"/>
</dbReference>
<dbReference type="AlphaFoldDB" id="A0A6G1K882"/>
<dbReference type="GO" id="GO:0005506">
    <property type="term" value="F:iron ion binding"/>
    <property type="evidence" value="ECO:0007669"/>
    <property type="project" value="InterPro"/>
</dbReference>
<dbReference type="GO" id="GO:0016705">
    <property type="term" value="F:oxidoreductase activity, acting on paired donors, with incorporation or reduction of molecular oxygen"/>
    <property type="evidence" value="ECO:0007669"/>
    <property type="project" value="InterPro"/>
</dbReference>
<comment type="cofactor">
    <cofactor evidence="1 5">
        <name>heme</name>
        <dbReference type="ChEBI" id="CHEBI:30413"/>
    </cofactor>
</comment>
<dbReference type="InterPro" id="IPR036396">
    <property type="entry name" value="Cyt_P450_sf"/>
</dbReference>
<sequence length="519" mass="59403">MTFPANIGASAAGILLLARLLLPFIRGVFSPLRDIPGPFAARFGDVWYLWRVWKGHFEVDNIALHRDFGPIVRYGPNRYSINDAEAQKLIYGHGAKFPKSSWYFTWSDPQPSRWSLFSDQNIKRHGENRRQYQGTYSMSSLVTYESYVDDCVELFRQRLQEIAAAGTVADMGHWLQCYAFDVIGLITYSKRLGFLDRGDDVSGVMAALEIHFWYATLIGIFSWMHPYLMPIRDWLAGKSGTGRTYVMKFTQDRIAEHESQPKAFPGDTRNDDNNNNNTSDGAAGLDFLSKFFAKHAEDPERFTMYHIAMGCVSNMVAGSDTTAISLSAILYYLLKDTQTFDTLRQEIDSYHNHQGTQDIAFKESQEMPYLQAVIKEALRMHPASGLPLERVVPDGGMTMCGYFFPAGTIVGVNTWVSHQNTSVFGSDAEQFNPSRWLIDDKEKLAEMERYWMPFGLGSRTCIGRHISMLEMSKLIPVLVRDFEFELHDELKTKEWERTNSWFVKPRGFRVKVMMREKGV</sequence>
<dbReference type="GO" id="GO:0004497">
    <property type="term" value="F:monooxygenase activity"/>
    <property type="evidence" value="ECO:0007669"/>
    <property type="project" value="UniProtKB-KW"/>
</dbReference>
<protein>
    <submittedName>
        <fullName evidence="8">Cytochrome P450</fullName>
    </submittedName>
</protein>
<keyword evidence="6" id="KW-0560">Oxidoreductase</keyword>
<reference evidence="8" key="1">
    <citation type="journal article" date="2020" name="Stud. Mycol.">
        <title>101 Dothideomycetes genomes: a test case for predicting lifestyles and emergence of pathogens.</title>
        <authorList>
            <person name="Haridas S."/>
            <person name="Albert R."/>
            <person name="Binder M."/>
            <person name="Bloem J."/>
            <person name="Labutti K."/>
            <person name="Salamov A."/>
            <person name="Andreopoulos B."/>
            <person name="Baker S."/>
            <person name="Barry K."/>
            <person name="Bills G."/>
            <person name="Bluhm B."/>
            <person name="Cannon C."/>
            <person name="Castanera R."/>
            <person name="Culley D."/>
            <person name="Daum C."/>
            <person name="Ezra D."/>
            <person name="Gonzalez J."/>
            <person name="Henrissat B."/>
            <person name="Kuo A."/>
            <person name="Liang C."/>
            <person name="Lipzen A."/>
            <person name="Lutzoni F."/>
            <person name="Magnuson J."/>
            <person name="Mondo S."/>
            <person name="Nolan M."/>
            <person name="Ohm R."/>
            <person name="Pangilinan J."/>
            <person name="Park H.-J."/>
            <person name="Ramirez L."/>
            <person name="Alfaro M."/>
            <person name="Sun H."/>
            <person name="Tritt A."/>
            <person name="Yoshinaga Y."/>
            <person name="Zwiers L.-H."/>
            <person name="Turgeon B."/>
            <person name="Goodwin S."/>
            <person name="Spatafora J."/>
            <person name="Crous P."/>
            <person name="Grigoriev I."/>
        </authorList>
    </citation>
    <scope>NUCLEOTIDE SEQUENCE</scope>
    <source>
        <strain evidence="8">CBS 279.74</strain>
    </source>
</reference>
<evidence type="ECO:0000256" key="1">
    <source>
        <dbReference type="ARBA" id="ARBA00001971"/>
    </source>
</evidence>
<dbReference type="CDD" id="cd11060">
    <property type="entry name" value="CYP57A1-like"/>
    <property type="match status" value="1"/>
</dbReference>
<keyword evidence="4 5" id="KW-0408">Iron</keyword>
<evidence type="ECO:0000313" key="8">
    <source>
        <dbReference type="EMBL" id="KAF2708651.1"/>
    </source>
</evidence>
<dbReference type="SUPFAM" id="SSF48264">
    <property type="entry name" value="Cytochrome P450"/>
    <property type="match status" value="1"/>
</dbReference>
<dbReference type="InterPro" id="IPR017972">
    <property type="entry name" value="Cyt_P450_CS"/>
</dbReference>
<dbReference type="InterPro" id="IPR050121">
    <property type="entry name" value="Cytochrome_P450_monoxygenase"/>
</dbReference>
<feature type="region of interest" description="Disordered" evidence="7">
    <location>
        <begin position="258"/>
        <end position="279"/>
    </location>
</feature>
<dbReference type="Gene3D" id="1.10.630.10">
    <property type="entry name" value="Cytochrome P450"/>
    <property type="match status" value="1"/>
</dbReference>
<accession>A0A6G1K882</accession>
<dbReference type="PRINTS" id="PR00465">
    <property type="entry name" value="EP450IV"/>
</dbReference>
<evidence type="ECO:0000256" key="6">
    <source>
        <dbReference type="RuleBase" id="RU000461"/>
    </source>
</evidence>
<evidence type="ECO:0000256" key="7">
    <source>
        <dbReference type="SAM" id="MobiDB-lite"/>
    </source>
</evidence>